<sequence length="196" mass="22139">MAEQTLVTINQDTCFTSERLFFRPLTAQDKTLYLSLYCNEQVMRYIAPPFSPEQIQQLFSFTLNNSNSLGDKRLTWAVIDDQTGEKRGIVAFTWDLALPHAASIGIMLCPDSQGKGYGLEAQAALTQYGFSCLCLNRIHAQFATTNQASENIYHKLGFITEGKKTGFVSPDNGLETKHFCLNKQDWQHRYIKNLPG</sequence>
<dbReference type="Gene3D" id="3.40.630.30">
    <property type="match status" value="1"/>
</dbReference>
<dbReference type="InterPro" id="IPR016181">
    <property type="entry name" value="Acyl_CoA_acyltransferase"/>
</dbReference>
<gene>
    <name evidence="2" type="ORF">H3N35_10710</name>
</gene>
<name>A0ABY7VJU8_9GAMM</name>
<dbReference type="EMBL" id="CP059693">
    <property type="protein sequence ID" value="WDE13861.1"/>
    <property type="molecule type" value="Genomic_DNA"/>
</dbReference>
<dbReference type="InterPro" id="IPR000182">
    <property type="entry name" value="GNAT_dom"/>
</dbReference>
<feature type="domain" description="N-acetyltransferase" evidence="1">
    <location>
        <begin position="20"/>
        <end position="181"/>
    </location>
</feature>
<dbReference type="RefSeq" id="WP_274054309.1">
    <property type="nucleotide sequence ID" value="NZ_CP059693.1"/>
</dbReference>
<dbReference type="SUPFAM" id="SSF55729">
    <property type="entry name" value="Acyl-CoA N-acyltransferases (Nat)"/>
    <property type="match status" value="1"/>
</dbReference>
<dbReference type="PANTHER" id="PTHR43792">
    <property type="entry name" value="GNAT FAMILY, PUTATIVE (AFU_ORTHOLOGUE AFUA_3G00765)-RELATED-RELATED"/>
    <property type="match status" value="1"/>
</dbReference>
<evidence type="ECO:0000313" key="2">
    <source>
        <dbReference type="EMBL" id="WDE13861.1"/>
    </source>
</evidence>
<evidence type="ECO:0000313" key="3">
    <source>
        <dbReference type="Proteomes" id="UP001215231"/>
    </source>
</evidence>
<organism evidence="2 3">
    <name type="scientific">Thalassomonas haliotis</name>
    <dbReference type="NCBI Taxonomy" id="485448"/>
    <lineage>
        <taxon>Bacteria</taxon>
        <taxon>Pseudomonadati</taxon>
        <taxon>Pseudomonadota</taxon>
        <taxon>Gammaproteobacteria</taxon>
        <taxon>Alteromonadales</taxon>
        <taxon>Colwelliaceae</taxon>
        <taxon>Thalassomonas</taxon>
    </lineage>
</organism>
<reference evidence="2 3" key="1">
    <citation type="journal article" date="2022" name="Mar. Drugs">
        <title>Bioassay-Guided Fractionation Leads to the Detection of Cholic Acid Generated by the Rare Thalassomonas sp.</title>
        <authorList>
            <person name="Pheiffer F."/>
            <person name="Schneider Y.K."/>
            <person name="Hansen E.H."/>
            <person name="Andersen J.H."/>
            <person name="Isaksson J."/>
            <person name="Busche T."/>
            <person name="R C."/>
            <person name="Kalinowski J."/>
            <person name="Zyl L.V."/>
            <person name="Trindade M."/>
        </authorList>
    </citation>
    <scope>NUCLEOTIDE SEQUENCE [LARGE SCALE GENOMIC DNA]</scope>
    <source>
        <strain evidence="2 3">A5K-61T</strain>
    </source>
</reference>
<keyword evidence="3" id="KW-1185">Reference proteome</keyword>
<proteinExistence type="predicted"/>
<evidence type="ECO:0000259" key="1">
    <source>
        <dbReference type="PROSITE" id="PS51186"/>
    </source>
</evidence>
<dbReference type="PROSITE" id="PS51186">
    <property type="entry name" value="GNAT"/>
    <property type="match status" value="1"/>
</dbReference>
<dbReference type="Pfam" id="PF13302">
    <property type="entry name" value="Acetyltransf_3"/>
    <property type="match status" value="1"/>
</dbReference>
<protein>
    <submittedName>
        <fullName evidence="2">GNAT family N-acetyltransferase</fullName>
    </submittedName>
</protein>
<dbReference type="Proteomes" id="UP001215231">
    <property type="component" value="Chromosome"/>
</dbReference>
<dbReference type="InterPro" id="IPR051531">
    <property type="entry name" value="N-acetyltransferase"/>
</dbReference>
<accession>A0ABY7VJU8</accession>